<comment type="caution">
    <text evidence="1">The sequence shown here is derived from an EMBL/GenBank/DDBJ whole genome shotgun (WGS) entry which is preliminary data.</text>
</comment>
<dbReference type="Proteomes" id="UP000663877">
    <property type="component" value="Unassembled WGS sequence"/>
</dbReference>
<gene>
    <name evidence="1" type="ORF">BJG266_LOCUS948</name>
    <name evidence="2" type="ORF">QVE165_LOCUS44235</name>
</gene>
<dbReference type="OrthoDB" id="6419603at2759"/>
<keyword evidence="3" id="KW-1185">Reference proteome</keyword>
<sequence length="277" mass="32614">MNNHNTQQLLTYLLQYGISNTMIAIIAKQHISNEDLQIMDRDDVEHLFKNEYGFTFRDRKQFWNILQKIQSNSKSNIKTEQIDNSPEILEHIYEFAEEESSENNDSIQQQSIISSSSNTNQQLIINHLFENKTSDDDNNSNTSSYISELSLSYDYVFTYPCILPSFSSNIIQALKTNTIHKQWAAFINELARWVMSIKPCLREQHEYRAIGQSLFEKYPNIGTAGPKPWSFLCRSLSQRIRTERWHRRKILTTKKRKENEMKNIDQNYDNTGREIVL</sequence>
<accession>A0A813MR56</accession>
<name>A0A813MR56_9BILA</name>
<evidence type="ECO:0000313" key="3">
    <source>
        <dbReference type="Proteomes" id="UP000663832"/>
    </source>
</evidence>
<proteinExistence type="predicted"/>
<dbReference type="EMBL" id="CAJNOM010000588">
    <property type="protein sequence ID" value="CAF1512813.1"/>
    <property type="molecule type" value="Genomic_DNA"/>
</dbReference>
<evidence type="ECO:0000313" key="4">
    <source>
        <dbReference type="Proteomes" id="UP000663877"/>
    </source>
</evidence>
<reference evidence="1" key="1">
    <citation type="submission" date="2021-02" db="EMBL/GenBank/DDBJ databases">
        <authorList>
            <person name="Nowell W R."/>
        </authorList>
    </citation>
    <scope>NUCLEOTIDE SEQUENCE</scope>
</reference>
<dbReference type="Proteomes" id="UP000663832">
    <property type="component" value="Unassembled WGS sequence"/>
</dbReference>
<evidence type="ECO:0000313" key="2">
    <source>
        <dbReference type="EMBL" id="CAF1512813.1"/>
    </source>
</evidence>
<dbReference type="EMBL" id="CAJNOI010000002">
    <property type="protein sequence ID" value="CAF0728041.1"/>
    <property type="molecule type" value="Genomic_DNA"/>
</dbReference>
<evidence type="ECO:0000313" key="1">
    <source>
        <dbReference type="EMBL" id="CAF0728041.1"/>
    </source>
</evidence>
<protein>
    <submittedName>
        <fullName evidence="1">Uncharacterized protein</fullName>
    </submittedName>
</protein>
<organism evidence="1 4">
    <name type="scientific">Adineta steineri</name>
    <dbReference type="NCBI Taxonomy" id="433720"/>
    <lineage>
        <taxon>Eukaryota</taxon>
        <taxon>Metazoa</taxon>
        <taxon>Spiralia</taxon>
        <taxon>Gnathifera</taxon>
        <taxon>Rotifera</taxon>
        <taxon>Eurotatoria</taxon>
        <taxon>Bdelloidea</taxon>
        <taxon>Adinetida</taxon>
        <taxon>Adinetidae</taxon>
        <taxon>Adineta</taxon>
    </lineage>
</organism>
<dbReference type="AlphaFoldDB" id="A0A813MR56"/>